<dbReference type="InterPro" id="IPR036812">
    <property type="entry name" value="NAD(P)_OxRdtase_dom_sf"/>
</dbReference>
<dbReference type="CDD" id="cd19071">
    <property type="entry name" value="AKR_AKR1-5-like"/>
    <property type="match status" value="1"/>
</dbReference>
<feature type="binding site" evidence="4">
    <location>
        <position position="110"/>
    </location>
    <ligand>
        <name>substrate</name>
    </ligand>
</feature>
<evidence type="ECO:0000256" key="1">
    <source>
        <dbReference type="ARBA" id="ARBA00007905"/>
    </source>
</evidence>
<dbReference type="Pfam" id="PF00248">
    <property type="entry name" value="Aldo_ket_red"/>
    <property type="match status" value="1"/>
</dbReference>
<dbReference type="STRING" id="1437606.BBOH_0100"/>
<dbReference type="PANTHER" id="PTHR43827:SF13">
    <property type="entry name" value="ALDO_KETO REDUCTASE FAMILY PROTEIN"/>
    <property type="match status" value="1"/>
</dbReference>
<dbReference type="InterPro" id="IPR023210">
    <property type="entry name" value="NADP_OxRdtase_dom"/>
</dbReference>
<dbReference type="eggNOG" id="COG0656">
    <property type="taxonomic scope" value="Bacteria"/>
</dbReference>
<dbReference type="PANTHER" id="PTHR43827">
    <property type="entry name" value="2,5-DIKETO-D-GLUCONIC ACID REDUCTASE"/>
    <property type="match status" value="1"/>
</dbReference>
<dbReference type="OrthoDB" id="9804790at2"/>
<feature type="site" description="Lowers pKa of active site Tyr" evidence="5">
    <location>
        <position position="77"/>
    </location>
</feature>
<keyword evidence="8" id="KW-1185">Reference proteome</keyword>
<comment type="caution">
    <text evidence="7">The sequence shown here is derived from an EMBL/GenBank/DDBJ whole genome shotgun (WGS) entry which is preliminary data.</text>
</comment>
<dbReference type="EMBL" id="JGYP01000001">
    <property type="protein sequence ID" value="KFI46628.1"/>
    <property type="molecule type" value="Genomic_DNA"/>
</dbReference>
<dbReference type="PRINTS" id="PR00069">
    <property type="entry name" value="ALDKETRDTASE"/>
</dbReference>
<dbReference type="Gene3D" id="3.20.20.100">
    <property type="entry name" value="NADP-dependent oxidoreductase domain"/>
    <property type="match status" value="1"/>
</dbReference>
<proteinExistence type="inferred from homology"/>
<evidence type="ECO:0000256" key="2">
    <source>
        <dbReference type="ARBA" id="ARBA00023002"/>
    </source>
</evidence>
<sequence length="287" mass="31724">MTVLDEAYTLSNGVTIPKLGFGTWLIDDDKAGQAVETAIACGYRYIDTAQAYENERGVGQGVRDSGLKREDVFVSTKVRAEHKDYQSAKESIEASLTRLDIGYIDLLLIHAPEPWSHFHEGDHCLEGNLEAWKAMEEAVEDGKVRAIGVSNFEDVDLDNILDHCTVKPVVNQLLTHIGNTRFDLLDYAQKHDILVEAYSPIAHGEMAGDPTITGMAERYGVSAAQLMIRYCLQIGTLPLPKASSEEHIRANADVDFVISEADMLTLHQIPKVIDYGRSSAFPVFSGR</sequence>
<evidence type="ECO:0000313" key="8">
    <source>
        <dbReference type="Proteomes" id="UP000029096"/>
    </source>
</evidence>
<dbReference type="InterPro" id="IPR020471">
    <property type="entry name" value="AKR"/>
</dbReference>
<evidence type="ECO:0000256" key="4">
    <source>
        <dbReference type="PIRSR" id="PIRSR000097-2"/>
    </source>
</evidence>
<evidence type="ECO:0000256" key="5">
    <source>
        <dbReference type="PIRSR" id="PIRSR000097-3"/>
    </source>
</evidence>
<dbReference type="PIRSF" id="PIRSF000097">
    <property type="entry name" value="AKR"/>
    <property type="match status" value="1"/>
</dbReference>
<evidence type="ECO:0000256" key="3">
    <source>
        <dbReference type="PIRSR" id="PIRSR000097-1"/>
    </source>
</evidence>
<protein>
    <submittedName>
        <fullName evidence="7">Aldo/keto reductase family oxidoreductase</fullName>
        <ecNumber evidence="7">1.1.1.188</ecNumber>
    </submittedName>
</protein>
<evidence type="ECO:0000259" key="6">
    <source>
        <dbReference type="Pfam" id="PF00248"/>
    </source>
</evidence>
<dbReference type="PROSITE" id="PS00062">
    <property type="entry name" value="ALDOKETO_REDUCTASE_2"/>
    <property type="match status" value="1"/>
</dbReference>
<reference evidence="7 8" key="1">
    <citation type="submission" date="2014-03" db="EMBL/GenBank/DDBJ databases">
        <title>Genomics of Bifidobacteria.</title>
        <authorList>
            <person name="Ventura M."/>
            <person name="Milani C."/>
            <person name="Lugli G.A."/>
        </authorList>
    </citation>
    <scope>NUCLEOTIDE SEQUENCE [LARGE SCALE GENOMIC DNA]</scope>
    <source>
        <strain evidence="7 8">DSM 22767</strain>
    </source>
</reference>
<dbReference type="GO" id="GO:0047017">
    <property type="term" value="F:prostaglandin F synthase activity"/>
    <property type="evidence" value="ECO:0007669"/>
    <property type="project" value="UniProtKB-EC"/>
</dbReference>
<evidence type="ECO:0000313" key="7">
    <source>
        <dbReference type="EMBL" id="KFI46628.1"/>
    </source>
</evidence>
<dbReference type="Proteomes" id="UP000029096">
    <property type="component" value="Unassembled WGS sequence"/>
</dbReference>
<name>A0A086ZJC8_9BIFI</name>
<keyword evidence="2 7" id="KW-0560">Oxidoreductase</keyword>
<dbReference type="AlphaFoldDB" id="A0A086ZJC8"/>
<gene>
    <name evidence="7" type="ORF">BBOH_0100</name>
</gene>
<organism evidence="7 8">
    <name type="scientific">Bifidobacterium bohemicum DSM 22767</name>
    <dbReference type="NCBI Taxonomy" id="1437606"/>
    <lineage>
        <taxon>Bacteria</taxon>
        <taxon>Bacillati</taxon>
        <taxon>Actinomycetota</taxon>
        <taxon>Actinomycetes</taxon>
        <taxon>Bifidobacteriales</taxon>
        <taxon>Bifidobacteriaceae</taxon>
        <taxon>Bifidobacterium</taxon>
    </lineage>
</organism>
<feature type="active site" description="Proton donor" evidence="3">
    <location>
        <position position="52"/>
    </location>
</feature>
<comment type="similarity">
    <text evidence="1">Belongs to the aldo/keto reductase family.</text>
</comment>
<dbReference type="SUPFAM" id="SSF51430">
    <property type="entry name" value="NAD(P)-linked oxidoreductase"/>
    <property type="match status" value="1"/>
</dbReference>
<dbReference type="RefSeq" id="WP_033520184.1">
    <property type="nucleotide sequence ID" value="NZ_JDUS01000001.1"/>
</dbReference>
<dbReference type="EC" id="1.1.1.188" evidence="7"/>
<accession>A0A086ZJC8</accession>
<feature type="domain" description="NADP-dependent oxidoreductase" evidence="6">
    <location>
        <begin position="18"/>
        <end position="268"/>
    </location>
</feature>
<dbReference type="InterPro" id="IPR018170">
    <property type="entry name" value="Aldo/ket_reductase_CS"/>
</dbReference>
<dbReference type="FunFam" id="3.20.20.100:FF:000002">
    <property type="entry name" value="2,5-diketo-D-gluconic acid reductase A"/>
    <property type="match status" value="1"/>
</dbReference>